<feature type="binding site" evidence="14">
    <location>
        <position position="176"/>
    </location>
    <ligand>
        <name>substrate</name>
    </ligand>
</feature>
<dbReference type="FunFam" id="3.20.20.70:FF:000004">
    <property type="entry name" value="Ribulose-phosphate 3-epimerase"/>
    <property type="match status" value="1"/>
</dbReference>
<dbReference type="HAMAP" id="MF_02227">
    <property type="entry name" value="RPE"/>
    <property type="match status" value="1"/>
</dbReference>
<evidence type="ECO:0000256" key="11">
    <source>
        <dbReference type="PIRNR" id="PIRNR001461"/>
    </source>
</evidence>
<dbReference type="Pfam" id="PF00834">
    <property type="entry name" value="Ribul_P_3_epim"/>
    <property type="match status" value="1"/>
</dbReference>
<dbReference type="EMBL" id="LN879430">
    <property type="protein sequence ID" value="CUH92356.1"/>
    <property type="molecule type" value="Genomic_DNA"/>
</dbReference>
<sequence>MIKLAPSILAADFNILGEQIKILEESGVQYLHVDVMDGNFVPNISFGPPLISSIRKNSKLVFDVHLMVEEPIRLLNSFKESGADIITVHPEACSDLIKTINTIKEMGLKAAVSLNPETDLNKLDQVLKDLDMVLIMSVNPGFGGQKFMPESLQKIRDLKEKISKAGLAIDIEVDGGINHDNVMDVIRAGANVIVSGTTVFYGDIKTNVNKFEEIFNRFKNEVDHE</sequence>
<feature type="binding site" evidence="10 13">
    <location>
        <position position="65"/>
    </location>
    <ligand>
        <name>a divalent metal cation</name>
        <dbReference type="ChEBI" id="CHEBI:60240"/>
    </ligand>
</feature>
<dbReference type="NCBIfam" id="NF004076">
    <property type="entry name" value="PRK05581.1-4"/>
    <property type="match status" value="1"/>
</dbReference>
<feature type="active site" description="Proton acceptor" evidence="10 12">
    <location>
        <position position="34"/>
    </location>
</feature>
<dbReference type="GO" id="GO:0019323">
    <property type="term" value="P:pentose catabolic process"/>
    <property type="evidence" value="ECO:0007669"/>
    <property type="project" value="UniProtKB-UniRule"/>
</dbReference>
<dbReference type="PROSITE" id="PS01086">
    <property type="entry name" value="RIBUL_P_3_EPIMER_2"/>
    <property type="match status" value="1"/>
</dbReference>
<comment type="cofactor">
    <cofactor evidence="10 13">
        <name>a divalent metal cation</name>
        <dbReference type="ChEBI" id="CHEBI:60240"/>
    </cofactor>
    <text evidence="10 13">Binds 1 divalent metal cation per subunit.</text>
</comment>
<evidence type="ECO:0000256" key="12">
    <source>
        <dbReference type="PIRSR" id="PIRSR001461-1"/>
    </source>
</evidence>
<keyword evidence="8 10" id="KW-0479">Metal-binding</keyword>
<dbReference type="PROSITE" id="PS01085">
    <property type="entry name" value="RIBUL_P_3_EPIMER_1"/>
    <property type="match status" value="1"/>
</dbReference>
<keyword evidence="16" id="KW-1185">Reference proteome</keyword>
<comment type="cofactor">
    <cofactor evidence="4">
        <name>Zn(2+)</name>
        <dbReference type="ChEBI" id="CHEBI:29105"/>
    </cofactor>
</comment>
<gene>
    <name evidence="10 15" type="primary">rpe</name>
    <name evidence="15" type="ORF">SD1D_0808</name>
</gene>
<keyword evidence="9 10" id="KW-0413">Isomerase</keyword>
<dbReference type="EC" id="5.1.3.1" evidence="7 10"/>
<evidence type="ECO:0000256" key="9">
    <source>
        <dbReference type="ARBA" id="ARBA00023235"/>
    </source>
</evidence>
<comment type="cofactor">
    <cofactor evidence="5">
        <name>Fe(2+)</name>
        <dbReference type="ChEBI" id="CHEBI:29033"/>
    </cofactor>
</comment>
<evidence type="ECO:0000313" key="16">
    <source>
        <dbReference type="Proteomes" id="UP000196053"/>
    </source>
</evidence>
<evidence type="ECO:0000256" key="6">
    <source>
        <dbReference type="ARBA" id="ARBA00009541"/>
    </source>
</evidence>
<keyword evidence="13" id="KW-0862">Zinc</keyword>
<feature type="binding site" evidence="10">
    <location>
        <begin position="174"/>
        <end position="176"/>
    </location>
    <ligand>
        <name>substrate</name>
    </ligand>
</feature>
<feature type="binding site" evidence="10 13">
    <location>
        <position position="174"/>
    </location>
    <ligand>
        <name>a divalent metal cation</name>
        <dbReference type="ChEBI" id="CHEBI:60240"/>
    </ligand>
</feature>
<dbReference type="NCBIfam" id="TIGR01163">
    <property type="entry name" value="rpe"/>
    <property type="match status" value="1"/>
</dbReference>
<dbReference type="InterPro" id="IPR026019">
    <property type="entry name" value="Ribul_P_3_epim"/>
</dbReference>
<evidence type="ECO:0000256" key="7">
    <source>
        <dbReference type="ARBA" id="ARBA00013188"/>
    </source>
</evidence>
<reference evidence="16" key="1">
    <citation type="submission" date="2015-09" db="EMBL/GenBank/DDBJ databases">
        <authorList>
            <person name="Wibberg D."/>
        </authorList>
    </citation>
    <scope>NUCLEOTIDE SEQUENCE [LARGE SCALE GENOMIC DNA]</scope>
    <source>
        <strain evidence="16">SD1D</strain>
    </source>
</reference>
<evidence type="ECO:0000256" key="4">
    <source>
        <dbReference type="ARBA" id="ARBA00001947"/>
    </source>
</evidence>
<evidence type="ECO:0000313" key="15">
    <source>
        <dbReference type="EMBL" id="CUH92356.1"/>
    </source>
</evidence>
<feature type="binding site" evidence="10 13">
    <location>
        <position position="32"/>
    </location>
    <ligand>
        <name>a divalent metal cation</name>
        <dbReference type="ChEBI" id="CHEBI:60240"/>
    </ligand>
</feature>
<dbReference type="RefSeq" id="WP_058257727.1">
    <property type="nucleotide sequence ID" value="NZ_LN879430.1"/>
</dbReference>
<comment type="catalytic activity">
    <reaction evidence="1 10 11">
        <text>D-ribulose 5-phosphate = D-xylulose 5-phosphate</text>
        <dbReference type="Rhea" id="RHEA:13677"/>
        <dbReference type="ChEBI" id="CHEBI:57737"/>
        <dbReference type="ChEBI" id="CHEBI:58121"/>
        <dbReference type="EC" id="5.1.3.1"/>
    </reaction>
</comment>
<comment type="similarity">
    <text evidence="6 10 11">Belongs to the ribulose-phosphate 3-epimerase family.</text>
</comment>
<dbReference type="KEGG" id="hsd:SD1D_0808"/>
<dbReference type="Proteomes" id="UP000196053">
    <property type="component" value="Chromosome I"/>
</dbReference>
<evidence type="ECO:0000256" key="5">
    <source>
        <dbReference type="ARBA" id="ARBA00001954"/>
    </source>
</evidence>
<dbReference type="PIRSF" id="PIRSF001461">
    <property type="entry name" value="RPE"/>
    <property type="match status" value="1"/>
</dbReference>
<evidence type="ECO:0000256" key="3">
    <source>
        <dbReference type="ARBA" id="ARBA00001941"/>
    </source>
</evidence>
<dbReference type="AlphaFoldDB" id="A0A0K8J3X5"/>
<comment type="caution">
    <text evidence="10">Lacks conserved residue(s) required for the propagation of feature annotation.</text>
</comment>
<evidence type="ECO:0000256" key="14">
    <source>
        <dbReference type="PIRSR" id="PIRSR001461-3"/>
    </source>
</evidence>
<evidence type="ECO:0000256" key="13">
    <source>
        <dbReference type="PIRSR" id="PIRSR001461-2"/>
    </source>
</evidence>
<dbReference type="GO" id="GO:0046872">
    <property type="term" value="F:metal ion binding"/>
    <property type="evidence" value="ECO:0007669"/>
    <property type="project" value="UniProtKB-UniRule"/>
</dbReference>
<dbReference type="GO" id="GO:0004750">
    <property type="term" value="F:D-ribulose-phosphate 3-epimerase activity"/>
    <property type="evidence" value="ECO:0007669"/>
    <property type="project" value="UniProtKB-UniRule"/>
</dbReference>
<comment type="cofactor">
    <cofactor evidence="2">
        <name>Mn(2+)</name>
        <dbReference type="ChEBI" id="CHEBI:29035"/>
    </cofactor>
</comment>
<dbReference type="InterPro" id="IPR011060">
    <property type="entry name" value="RibuloseP-bd_barrel"/>
</dbReference>
<keyword evidence="13" id="KW-0170">Cobalt</keyword>
<comment type="pathway">
    <text evidence="10">Carbohydrate degradation.</text>
</comment>
<evidence type="ECO:0000256" key="2">
    <source>
        <dbReference type="ARBA" id="ARBA00001936"/>
    </source>
</evidence>
<keyword evidence="13" id="KW-0464">Manganese</keyword>
<protein>
    <recommendedName>
        <fullName evidence="7 10">Ribulose-phosphate 3-epimerase</fullName>
        <ecNumber evidence="7 10">5.1.3.1</ecNumber>
    </recommendedName>
</protein>
<dbReference type="InterPro" id="IPR000056">
    <property type="entry name" value="Ribul_P_3_epim-like"/>
</dbReference>
<dbReference type="InterPro" id="IPR013785">
    <property type="entry name" value="Aldolase_TIM"/>
</dbReference>
<feature type="active site" description="Proton donor" evidence="10 12">
    <location>
        <position position="174"/>
    </location>
</feature>
<dbReference type="GO" id="GO:0006098">
    <property type="term" value="P:pentose-phosphate shunt"/>
    <property type="evidence" value="ECO:0007669"/>
    <property type="project" value="UniProtKB-UniRule"/>
</dbReference>
<comment type="function">
    <text evidence="10">Catalyzes the reversible epimerization of D-ribulose 5-phosphate to D-xylulose 5-phosphate.</text>
</comment>
<dbReference type="CDD" id="cd00429">
    <property type="entry name" value="RPE"/>
    <property type="match status" value="1"/>
</dbReference>
<organism evidence="15 16">
    <name type="scientific">Herbinix luporum</name>
    <dbReference type="NCBI Taxonomy" id="1679721"/>
    <lineage>
        <taxon>Bacteria</taxon>
        <taxon>Bacillati</taxon>
        <taxon>Bacillota</taxon>
        <taxon>Clostridia</taxon>
        <taxon>Lachnospirales</taxon>
        <taxon>Lachnospiraceae</taxon>
        <taxon>Herbinix</taxon>
    </lineage>
</organism>
<feature type="binding site" evidence="10 13">
    <location>
        <position position="34"/>
    </location>
    <ligand>
        <name>a divalent metal cation</name>
        <dbReference type="ChEBI" id="CHEBI:60240"/>
    </ligand>
</feature>
<evidence type="ECO:0000256" key="1">
    <source>
        <dbReference type="ARBA" id="ARBA00001782"/>
    </source>
</evidence>
<feature type="binding site" evidence="10 14">
    <location>
        <position position="65"/>
    </location>
    <ligand>
        <name>substrate</name>
    </ligand>
</feature>
<feature type="binding site" evidence="14">
    <location>
        <begin position="196"/>
        <end position="197"/>
    </location>
    <ligand>
        <name>substrate</name>
    </ligand>
</feature>
<feature type="binding site" evidence="10 14">
    <location>
        <position position="7"/>
    </location>
    <ligand>
        <name>substrate</name>
    </ligand>
</feature>
<dbReference type="Gene3D" id="3.20.20.70">
    <property type="entry name" value="Aldolase class I"/>
    <property type="match status" value="1"/>
</dbReference>
<evidence type="ECO:0000256" key="10">
    <source>
        <dbReference type="HAMAP-Rule" id="MF_02227"/>
    </source>
</evidence>
<dbReference type="OrthoDB" id="1645589at2"/>
<dbReference type="PANTHER" id="PTHR11749">
    <property type="entry name" value="RIBULOSE-5-PHOSPHATE-3-EPIMERASE"/>
    <property type="match status" value="1"/>
</dbReference>
<proteinExistence type="inferred from homology"/>
<feature type="binding site" evidence="10 14">
    <location>
        <begin position="141"/>
        <end position="144"/>
    </location>
    <ligand>
        <name>substrate</name>
    </ligand>
</feature>
<evidence type="ECO:0000256" key="8">
    <source>
        <dbReference type="ARBA" id="ARBA00022723"/>
    </source>
</evidence>
<name>A0A0K8J3X5_9FIRM</name>
<comment type="cofactor">
    <cofactor evidence="3">
        <name>Co(2+)</name>
        <dbReference type="ChEBI" id="CHEBI:48828"/>
    </cofactor>
</comment>
<accession>A0A0K8J3X5</accession>
<keyword evidence="10 11" id="KW-0119">Carbohydrate metabolism</keyword>
<dbReference type="SUPFAM" id="SSF51366">
    <property type="entry name" value="Ribulose-phoshate binding barrel"/>
    <property type="match status" value="1"/>
</dbReference>
<dbReference type="GO" id="GO:0005737">
    <property type="term" value="C:cytoplasm"/>
    <property type="evidence" value="ECO:0007669"/>
    <property type="project" value="UniProtKB-ARBA"/>
</dbReference>